<dbReference type="InterPro" id="IPR027417">
    <property type="entry name" value="P-loop_NTPase"/>
</dbReference>
<sequence length="410" mass="44574">MTKVFLRPRPLAASEQGDDLVRYEFNEASKDLHVVPSAKSFKHFAGILSPDNTQAYAQAIRPLLPEILAGRSGCCFAYGHTNSGKTHTIFGYGEQPGMYKQAVDELFASMDDGLLMQVRFYELYNGKVYDLLNNRQPGFVREDADGVIHVRSETTMGPNGEVLTQSLHAVYGDSADFVLDVIRSSAKSRAEGTSELHSQSSRSHAVLELEIVSSELARARQDVVVAKSKVVPLGKARDDTYIAIQMKTITMGPDGKYVHTGVAIPKEDTERLEELERQVQAAESVVKAAEARVDAAKPSTTGGMLVFVDLAGAEYTGEGLKRNSAEMREAKEINVSLLALKECIRAQAIPGRTPYRNSKLTMLLKGHLDAANTPRTVMIANVSSSAALLSKATNTIKYAALVADAFQGAF</sequence>
<comment type="similarity">
    <text evidence="1">Belongs to the TRAFAC class myosin-kinesin ATPase superfamily. Kinesin family.</text>
</comment>
<reference evidence="3" key="1">
    <citation type="submission" date="2019-03" db="EMBL/GenBank/DDBJ databases">
        <title>Long read genome sequence of the mycoparasitic Pythium oligandrum ATCC 38472 isolated from sugarbeet rhizosphere.</title>
        <authorList>
            <person name="Gaulin E."/>
        </authorList>
    </citation>
    <scope>NUCLEOTIDE SEQUENCE</scope>
    <source>
        <strain evidence="3">ATCC 38472_TT</strain>
    </source>
</reference>
<dbReference type="GO" id="GO:0005874">
    <property type="term" value="C:microtubule"/>
    <property type="evidence" value="ECO:0007669"/>
    <property type="project" value="TreeGrafter"/>
</dbReference>
<dbReference type="GO" id="GO:0008017">
    <property type="term" value="F:microtubule binding"/>
    <property type="evidence" value="ECO:0007669"/>
    <property type="project" value="InterPro"/>
</dbReference>
<dbReference type="AlphaFoldDB" id="A0A8K1CPJ8"/>
<feature type="domain" description="Kinesin motor" evidence="2">
    <location>
        <begin position="1"/>
        <end position="405"/>
    </location>
</feature>
<keyword evidence="1" id="KW-0505">Motor protein</keyword>
<keyword evidence="1" id="KW-0067">ATP-binding</keyword>
<dbReference type="PRINTS" id="PR00380">
    <property type="entry name" value="KINESINHEAVY"/>
</dbReference>
<feature type="binding site" evidence="1">
    <location>
        <begin position="79"/>
        <end position="86"/>
    </location>
    <ligand>
        <name>ATP</name>
        <dbReference type="ChEBI" id="CHEBI:30616"/>
    </ligand>
</feature>
<dbReference type="Pfam" id="PF00225">
    <property type="entry name" value="Kinesin"/>
    <property type="match status" value="2"/>
</dbReference>
<organism evidence="3 4">
    <name type="scientific">Pythium oligandrum</name>
    <name type="common">Mycoparasitic fungus</name>
    <dbReference type="NCBI Taxonomy" id="41045"/>
    <lineage>
        <taxon>Eukaryota</taxon>
        <taxon>Sar</taxon>
        <taxon>Stramenopiles</taxon>
        <taxon>Oomycota</taxon>
        <taxon>Peronosporomycetes</taxon>
        <taxon>Pythiales</taxon>
        <taxon>Pythiaceae</taxon>
        <taxon>Pythium</taxon>
    </lineage>
</organism>
<dbReference type="SUPFAM" id="SSF52540">
    <property type="entry name" value="P-loop containing nucleoside triphosphate hydrolases"/>
    <property type="match status" value="1"/>
</dbReference>
<evidence type="ECO:0000256" key="1">
    <source>
        <dbReference type="PROSITE-ProRule" id="PRU00283"/>
    </source>
</evidence>
<dbReference type="GO" id="GO:0005524">
    <property type="term" value="F:ATP binding"/>
    <property type="evidence" value="ECO:0007669"/>
    <property type="project" value="UniProtKB-UniRule"/>
</dbReference>
<gene>
    <name evidence="3" type="ORF">Poli38472_003818</name>
</gene>
<dbReference type="GO" id="GO:0005871">
    <property type="term" value="C:kinesin complex"/>
    <property type="evidence" value="ECO:0007669"/>
    <property type="project" value="TreeGrafter"/>
</dbReference>
<keyword evidence="4" id="KW-1185">Reference proteome</keyword>
<comment type="caution">
    <text evidence="3">The sequence shown here is derived from an EMBL/GenBank/DDBJ whole genome shotgun (WGS) entry which is preliminary data.</text>
</comment>
<dbReference type="Proteomes" id="UP000794436">
    <property type="component" value="Unassembled WGS sequence"/>
</dbReference>
<dbReference type="GO" id="GO:0007018">
    <property type="term" value="P:microtubule-based movement"/>
    <property type="evidence" value="ECO:0007669"/>
    <property type="project" value="InterPro"/>
</dbReference>
<dbReference type="GO" id="GO:0003777">
    <property type="term" value="F:microtubule motor activity"/>
    <property type="evidence" value="ECO:0007669"/>
    <property type="project" value="InterPro"/>
</dbReference>
<dbReference type="OrthoDB" id="3176171at2759"/>
<dbReference type="PANTHER" id="PTHR24115:SF799">
    <property type="entry name" value="KINESIN-LIKE PROTEIN"/>
    <property type="match status" value="1"/>
</dbReference>
<name>A0A8K1CPJ8_PYTOL</name>
<dbReference type="GO" id="GO:0016887">
    <property type="term" value="F:ATP hydrolysis activity"/>
    <property type="evidence" value="ECO:0007669"/>
    <property type="project" value="TreeGrafter"/>
</dbReference>
<dbReference type="EMBL" id="SPLM01000036">
    <property type="protein sequence ID" value="TMW66053.1"/>
    <property type="molecule type" value="Genomic_DNA"/>
</dbReference>
<dbReference type="PANTHER" id="PTHR24115">
    <property type="entry name" value="KINESIN-RELATED"/>
    <property type="match status" value="1"/>
</dbReference>
<evidence type="ECO:0000259" key="2">
    <source>
        <dbReference type="PROSITE" id="PS50067"/>
    </source>
</evidence>
<dbReference type="SMART" id="SM00129">
    <property type="entry name" value="KISc"/>
    <property type="match status" value="1"/>
</dbReference>
<evidence type="ECO:0000313" key="4">
    <source>
        <dbReference type="Proteomes" id="UP000794436"/>
    </source>
</evidence>
<protein>
    <recommendedName>
        <fullName evidence="2">Kinesin motor domain-containing protein</fullName>
    </recommendedName>
</protein>
<dbReference type="InterPro" id="IPR036961">
    <property type="entry name" value="Kinesin_motor_dom_sf"/>
</dbReference>
<evidence type="ECO:0000313" key="3">
    <source>
        <dbReference type="EMBL" id="TMW66053.1"/>
    </source>
</evidence>
<proteinExistence type="inferred from homology"/>
<dbReference type="PROSITE" id="PS50067">
    <property type="entry name" value="KINESIN_MOTOR_2"/>
    <property type="match status" value="1"/>
</dbReference>
<dbReference type="Gene3D" id="3.40.850.10">
    <property type="entry name" value="Kinesin motor domain"/>
    <property type="match status" value="2"/>
</dbReference>
<accession>A0A8K1CPJ8</accession>
<keyword evidence="1" id="KW-0547">Nucleotide-binding</keyword>
<dbReference type="InterPro" id="IPR001752">
    <property type="entry name" value="Kinesin_motor_dom"/>
</dbReference>
<dbReference type="InterPro" id="IPR027640">
    <property type="entry name" value="Kinesin-like_fam"/>
</dbReference>